<protein>
    <recommendedName>
        <fullName evidence="3">Type 4 fimbrial biogenesis protein PilX N-terminal domain-containing protein</fullName>
    </recommendedName>
</protein>
<reference evidence="1 2" key="1">
    <citation type="journal article" date="2015" name="Nature">
        <title>rRNA introns, odd ribosomes, and small enigmatic genomes across a large radiation of phyla.</title>
        <authorList>
            <person name="Brown C.T."/>
            <person name="Hug L.A."/>
            <person name="Thomas B.C."/>
            <person name="Sharon I."/>
            <person name="Castelle C.J."/>
            <person name="Singh A."/>
            <person name="Wilkins M.J."/>
            <person name="Williams K.H."/>
            <person name="Banfield J.F."/>
        </authorList>
    </citation>
    <scope>NUCLEOTIDE SEQUENCE [LARGE SCALE GENOMIC DNA]</scope>
</reference>
<dbReference type="Proteomes" id="UP000034917">
    <property type="component" value="Unassembled WGS sequence"/>
</dbReference>
<proteinExistence type="predicted"/>
<dbReference type="EMBL" id="LBSV01000009">
    <property type="protein sequence ID" value="KKQ25311.1"/>
    <property type="molecule type" value="Genomic_DNA"/>
</dbReference>
<evidence type="ECO:0000313" key="2">
    <source>
        <dbReference type="Proteomes" id="UP000034917"/>
    </source>
</evidence>
<accession>A0A0G0JAN3</accession>
<comment type="caution">
    <text evidence="1">The sequence shown here is derived from an EMBL/GenBank/DDBJ whole genome shotgun (WGS) entry which is preliminary data.</text>
</comment>
<dbReference type="AlphaFoldDB" id="A0A0G0JAN3"/>
<gene>
    <name evidence="1" type="ORF">US40_C0009G0017</name>
</gene>
<evidence type="ECO:0008006" key="3">
    <source>
        <dbReference type="Google" id="ProtNLM"/>
    </source>
</evidence>
<organism evidence="1 2">
    <name type="scientific">Candidatus Roizmanbacteria bacterium GW2011_GWC2_37_13</name>
    <dbReference type="NCBI Taxonomy" id="1618486"/>
    <lineage>
        <taxon>Bacteria</taxon>
        <taxon>Candidatus Roizmaniibacteriota</taxon>
    </lineage>
</organism>
<evidence type="ECO:0000313" key="1">
    <source>
        <dbReference type="EMBL" id="KKQ25311.1"/>
    </source>
</evidence>
<sequence>MRRGQILLITVMILATVLTVVLSVSFRSITEIQVTKLEEESQKALAAAEAALEAALRAADGSATIGTGSLSDITGFSGSANLDTTTKNDFTSTTINKDGAYTFYLGSYDLATHKIGASLTESIDICFKSASTNPALEITLIKTSGLKKYVVDPDSRITNASSPSLLCSRDNSYNYSYTIPGADIGADGQLLIIKSLYQGGKLYFSRSSNLPLQGKTINSEAASTTGGVSKKITLFQSYPQIPSEFFNTTF</sequence>
<name>A0A0G0JAN3_9BACT</name>